<organism evidence="2 3">
    <name type="scientific">Plakobranchus ocellatus</name>
    <dbReference type="NCBI Taxonomy" id="259542"/>
    <lineage>
        <taxon>Eukaryota</taxon>
        <taxon>Metazoa</taxon>
        <taxon>Spiralia</taxon>
        <taxon>Lophotrochozoa</taxon>
        <taxon>Mollusca</taxon>
        <taxon>Gastropoda</taxon>
        <taxon>Heterobranchia</taxon>
        <taxon>Euthyneura</taxon>
        <taxon>Panpulmonata</taxon>
        <taxon>Sacoglossa</taxon>
        <taxon>Placobranchoidea</taxon>
        <taxon>Plakobranchidae</taxon>
        <taxon>Plakobranchus</taxon>
    </lineage>
</organism>
<protein>
    <submittedName>
        <fullName evidence="2">Uncharacterized protein</fullName>
    </submittedName>
</protein>
<evidence type="ECO:0000313" key="3">
    <source>
        <dbReference type="Proteomes" id="UP000735302"/>
    </source>
</evidence>
<comment type="caution">
    <text evidence="2">The sequence shown here is derived from an EMBL/GenBank/DDBJ whole genome shotgun (WGS) entry which is preliminary data.</text>
</comment>
<dbReference type="AlphaFoldDB" id="A0AAV4CE74"/>
<evidence type="ECO:0000313" key="2">
    <source>
        <dbReference type="EMBL" id="GFO29656.1"/>
    </source>
</evidence>
<dbReference type="EMBL" id="BLXT01006181">
    <property type="protein sequence ID" value="GFO29656.1"/>
    <property type="molecule type" value="Genomic_DNA"/>
</dbReference>
<proteinExistence type="predicted"/>
<name>A0AAV4CE74_9GAST</name>
<sequence>MNVLIIFIARVSRISKCEPKRVIKASLGRRVRVDEFSGAHGRRMILSRKAKDGKEGKRVGRGERNKTLYIDTAMRDGVGVGADSRQCSRTSDGERSLPHTVQTADNAAEPVMGRPGPLSRRSKKSAHQEHNSGVGRENN</sequence>
<reference evidence="2 3" key="1">
    <citation type="journal article" date="2021" name="Elife">
        <title>Chloroplast acquisition without the gene transfer in kleptoplastic sea slugs, Plakobranchus ocellatus.</title>
        <authorList>
            <person name="Maeda T."/>
            <person name="Takahashi S."/>
            <person name="Yoshida T."/>
            <person name="Shimamura S."/>
            <person name="Takaki Y."/>
            <person name="Nagai Y."/>
            <person name="Toyoda A."/>
            <person name="Suzuki Y."/>
            <person name="Arimoto A."/>
            <person name="Ishii H."/>
            <person name="Satoh N."/>
            <person name="Nishiyama T."/>
            <person name="Hasebe M."/>
            <person name="Maruyama T."/>
            <person name="Minagawa J."/>
            <person name="Obokata J."/>
            <person name="Shigenobu S."/>
        </authorList>
    </citation>
    <scope>NUCLEOTIDE SEQUENCE [LARGE SCALE GENOMIC DNA]</scope>
</reference>
<keyword evidence="3" id="KW-1185">Reference proteome</keyword>
<dbReference type="Proteomes" id="UP000735302">
    <property type="component" value="Unassembled WGS sequence"/>
</dbReference>
<gene>
    <name evidence="2" type="ORF">PoB_005616100</name>
</gene>
<accession>A0AAV4CE74</accession>
<feature type="region of interest" description="Disordered" evidence="1">
    <location>
        <begin position="79"/>
        <end position="139"/>
    </location>
</feature>
<evidence type="ECO:0000256" key="1">
    <source>
        <dbReference type="SAM" id="MobiDB-lite"/>
    </source>
</evidence>